<keyword evidence="5" id="KW-0547">Nucleotide-binding</keyword>
<comment type="subcellular location">
    <subcellularLocation>
        <location evidence="1">Membrane</location>
        <topology evidence="1">Multi-pass membrane protein</topology>
    </subcellularLocation>
</comment>
<dbReference type="GO" id="GO:0016887">
    <property type="term" value="F:ATP hydrolysis activity"/>
    <property type="evidence" value="ECO:0007669"/>
    <property type="project" value="InterPro"/>
</dbReference>
<keyword evidence="8 9" id="KW-0472">Membrane</keyword>
<feature type="domain" description="ABC transporter" evidence="10">
    <location>
        <begin position="725"/>
        <end position="962"/>
    </location>
</feature>
<dbReference type="AlphaFoldDB" id="A0A2V0P2P6"/>
<evidence type="ECO:0000256" key="8">
    <source>
        <dbReference type="ARBA" id="ARBA00023136"/>
    </source>
</evidence>
<evidence type="ECO:0000256" key="7">
    <source>
        <dbReference type="ARBA" id="ARBA00022989"/>
    </source>
</evidence>
<keyword evidence="12" id="KW-1185">Reference proteome</keyword>
<dbReference type="InterPro" id="IPR017871">
    <property type="entry name" value="ABC_transporter-like_CS"/>
</dbReference>
<dbReference type="Pfam" id="PF00005">
    <property type="entry name" value="ABC_tran"/>
    <property type="match status" value="1"/>
</dbReference>
<dbReference type="GO" id="GO:0140359">
    <property type="term" value="F:ABC-type transporter activity"/>
    <property type="evidence" value="ECO:0007669"/>
    <property type="project" value="InterPro"/>
</dbReference>
<dbReference type="CDD" id="cd03263">
    <property type="entry name" value="ABC_subfamily_A"/>
    <property type="match status" value="1"/>
</dbReference>
<dbReference type="Proteomes" id="UP000247498">
    <property type="component" value="Unassembled WGS sequence"/>
</dbReference>
<dbReference type="InterPro" id="IPR027417">
    <property type="entry name" value="P-loop_NTPase"/>
</dbReference>
<dbReference type="InterPro" id="IPR003593">
    <property type="entry name" value="AAA+_ATPase"/>
</dbReference>
<dbReference type="OrthoDB" id="8061355at2759"/>
<proteinExistence type="inferred from homology"/>
<feature type="transmembrane region" description="Helical" evidence="9">
    <location>
        <begin position="563"/>
        <end position="585"/>
    </location>
</feature>
<keyword evidence="7 9" id="KW-1133">Transmembrane helix</keyword>
<dbReference type="GO" id="GO:0016020">
    <property type="term" value="C:membrane"/>
    <property type="evidence" value="ECO:0007669"/>
    <property type="project" value="UniProtKB-SubCell"/>
</dbReference>
<keyword evidence="4 9" id="KW-0812">Transmembrane</keyword>
<keyword evidence="6" id="KW-0067">ATP-binding</keyword>
<dbReference type="SUPFAM" id="SSF52540">
    <property type="entry name" value="P-loop containing nucleoside triphosphate hydrolases"/>
    <property type="match status" value="1"/>
</dbReference>
<protein>
    <submittedName>
        <fullName evidence="11">ABC transporter A family</fullName>
    </submittedName>
</protein>
<dbReference type="InterPro" id="IPR003439">
    <property type="entry name" value="ABC_transporter-like_ATP-bd"/>
</dbReference>
<dbReference type="Gene3D" id="3.40.50.300">
    <property type="entry name" value="P-loop containing nucleotide triphosphate hydrolases"/>
    <property type="match status" value="1"/>
</dbReference>
<evidence type="ECO:0000256" key="4">
    <source>
        <dbReference type="ARBA" id="ARBA00022692"/>
    </source>
</evidence>
<feature type="transmembrane region" description="Helical" evidence="9">
    <location>
        <begin position="451"/>
        <end position="474"/>
    </location>
</feature>
<evidence type="ECO:0000259" key="10">
    <source>
        <dbReference type="PROSITE" id="PS50893"/>
    </source>
</evidence>
<dbReference type="InterPro" id="IPR026082">
    <property type="entry name" value="ABCA"/>
</dbReference>
<evidence type="ECO:0000313" key="11">
    <source>
        <dbReference type="EMBL" id="GBF94154.1"/>
    </source>
</evidence>
<dbReference type="PANTHER" id="PTHR19229">
    <property type="entry name" value="ATP-BINDING CASSETTE TRANSPORTER SUBFAMILY A ABCA"/>
    <property type="match status" value="1"/>
</dbReference>
<organism evidence="11 12">
    <name type="scientific">Raphidocelis subcapitata</name>
    <dbReference type="NCBI Taxonomy" id="307507"/>
    <lineage>
        <taxon>Eukaryota</taxon>
        <taxon>Viridiplantae</taxon>
        <taxon>Chlorophyta</taxon>
        <taxon>core chlorophytes</taxon>
        <taxon>Chlorophyceae</taxon>
        <taxon>CS clade</taxon>
        <taxon>Sphaeropleales</taxon>
        <taxon>Selenastraceae</taxon>
        <taxon>Raphidocelis</taxon>
    </lineage>
</organism>
<evidence type="ECO:0000256" key="3">
    <source>
        <dbReference type="ARBA" id="ARBA00022448"/>
    </source>
</evidence>
<reference evidence="11 12" key="1">
    <citation type="journal article" date="2018" name="Sci. Rep.">
        <title>Raphidocelis subcapitata (=Pseudokirchneriella subcapitata) provides an insight into genome evolution and environmental adaptations in the Sphaeropleales.</title>
        <authorList>
            <person name="Suzuki S."/>
            <person name="Yamaguchi H."/>
            <person name="Nakajima N."/>
            <person name="Kawachi M."/>
        </authorList>
    </citation>
    <scope>NUCLEOTIDE SEQUENCE [LARGE SCALE GENOMIC DNA]</scope>
    <source>
        <strain evidence="11 12">NIES-35</strain>
    </source>
</reference>
<name>A0A2V0P2P6_9CHLO</name>
<dbReference type="FunFam" id="3.40.50.300:FF:000665">
    <property type="entry name" value="ABC transporter A family member 2"/>
    <property type="match status" value="1"/>
</dbReference>
<feature type="transmembrane region" description="Helical" evidence="9">
    <location>
        <begin position="534"/>
        <end position="556"/>
    </location>
</feature>
<dbReference type="Pfam" id="PF24526">
    <property type="entry name" value="ABCA12_C"/>
    <property type="match status" value="1"/>
</dbReference>
<feature type="transmembrane region" description="Helical" evidence="9">
    <location>
        <begin position="60"/>
        <end position="84"/>
    </location>
</feature>
<feature type="transmembrane region" description="Helical" evidence="9">
    <location>
        <begin position="494"/>
        <end position="522"/>
    </location>
</feature>
<dbReference type="PROSITE" id="PS50893">
    <property type="entry name" value="ABC_TRANSPORTER_2"/>
    <property type="match status" value="1"/>
</dbReference>
<comment type="similarity">
    <text evidence="2">Belongs to the ABC transporter superfamily. ABCA family. CPR flippase (TC 3.A.1.211) subfamily.</text>
</comment>
<evidence type="ECO:0000256" key="9">
    <source>
        <dbReference type="SAM" id="Phobius"/>
    </source>
</evidence>
<dbReference type="InterPro" id="IPR013525">
    <property type="entry name" value="ABC2_TM"/>
</dbReference>
<dbReference type="SMART" id="SM00382">
    <property type="entry name" value="AAA"/>
    <property type="match status" value="1"/>
</dbReference>
<gene>
    <name evidence="11" type="ORF">Rsub_07141</name>
</gene>
<feature type="transmembrane region" description="Helical" evidence="9">
    <location>
        <begin position="637"/>
        <end position="657"/>
    </location>
</feature>
<dbReference type="Pfam" id="PF12698">
    <property type="entry name" value="ABC2_membrane_3"/>
    <property type="match status" value="1"/>
</dbReference>
<comment type="caution">
    <text evidence="11">The sequence shown here is derived from an EMBL/GenBank/DDBJ whole genome shotgun (WGS) entry which is preliminary data.</text>
</comment>
<dbReference type="PROSITE" id="PS00211">
    <property type="entry name" value="ABC_TRANSPORTER_1"/>
    <property type="match status" value="1"/>
</dbReference>
<keyword evidence="3" id="KW-0813">Transport</keyword>
<sequence>MGQGLPMSAIPTATPLVDGPRKAQPCQPGEAVSLAGRGATFKNQARALFRKNAVYQRRNWCSNVCLLSAPIFFCLLLFGIQIAINKLLLTGDDYACGCKCTQCCYQGNPNNCTAITSGTCPYVCLEKSTTECGIRYSTARQAYFCAIPHPSSWPAVLQVPAASDRAEPWRPDPVLLYTGRSRRTADALSANLLPKPAASVSSFMAVREYVSHWNQTGGPARGAVPGEVLSLMGLTLGTSAKILAGVYVETALAKEQLYALWPAGTCERLNLAGRTNVTLLEMVSAMVNTSNSAGAAAALNRQLASLVSGASGAAEGGAEAEALAAITSLSMNCTDVPSAFLASAAEIEQRLYCGYFQSRCGGGSGPQQLAAAYDWKATDGRRFEPAVFYNDTYGLATSTQATVYQRIPAALNLAVNGWMRTFVGANASANLVGVQEAPKSASSVTLDFSALLGPLFFTWVVQMLLPVFLMQLVYEKEKRLRMMMKMHGLGDGAYWLVTYTWFSVLYIAYMAVFIAFGSLIGLNMFTKNSVGVQLVLYFLFGQNMIAFAFLLSCFFTSSKTATIFAYLVVFGTGLIGSLLLSRLMADDLWYMTLVQLVPSFSLFRGLYEFGEYATLGTYRGMGGMAFGNLLDAGNGTVTVWAILFAEWFVFMTLAWYLEQVFASGTGNRRHPLYFLDAFRKDRKAAANARLNAAASKVPAGRGLADDVAAEHTRVDSLTDYGANPIIVRDLKKIYPGQDGQPHKLAVRQLNLAIERGECFGLLGPNGAGKSTSINMMVGLLEPTHGTALIGGYDIRTDMAAIYTLMGVCPQHDLLWETLTGREHLLFYGRLKGLEGKALVEAVESGLRGVNLWNNGVADKQARAYSGGMKRRLSVAISFVGDPLVVYLDEPSTGLDPASRRNLWDVVKASKAGRGIVLTTHSMEEAETLCDRLGIFVDGQLVCIGNPKEITSRYGGYLVMTLTVAAGQESAARALVARLSPSARLTYSVGGTLKFELPTEEVSLSSVFAAMAAAKGDAGPDALTIVDWGVANATLEEVFIKFARSIGAKAGE</sequence>
<evidence type="ECO:0000256" key="6">
    <source>
        <dbReference type="ARBA" id="ARBA00022840"/>
    </source>
</evidence>
<evidence type="ECO:0000256" key="2">
    <source>
        <dbReference type="ARBA" id="ARBA00008526"/>
    </source>
</evidence>
<dbReference type="PANTHER" id="PTHR19229:SF154">
    <property type="entry name" value="ABC TRANSPORTER A FAMILY MEMBER 3-RELATED"/>
    <property type="match status" value="1"/>
</dbReference>
<dbReference type="GO" id="GO:0005524">
    <property type="term" value="F:ATP binding"/>
    <property type="evidence" value="ECO:0007669"/>
    <property type="project" value="UniProtKB-KW"/>
</dbReference>
<dbReference type="FunCoup" id="A0A2V0P2P6">
    <property type="interactions" value="7"/>
</dbReference>
<dbReference type="InParanoid" id="A0A2V0P2P6"/>
<evidence type="ECO:0000256" key="5">
    <source>
        <dbReference type="ARBA" id="ARBA00022741"/>
    </source>
</evidence>
<accession>A0A2V0P2P6</accession>
<dbReference type="GO" id="GO:0005319">
    <property type="term" value="F:lipid transporter activity"/>
    <property type="evidence" value="ECO:0007669"/>
    <property type="project" value="TreeGrafter"/>
</dbReference>
<dbReference type="EMBL" id="BDRX01000048">
    <property type="protein sequence ID" value="GBF94154.1"/>
    <property type="molecule type" value="Genomic_DNA"/>
</dbReference>
<evidence type="ECO:0000256" key="1">
    <source>
        <dbReference type="ARBA" id="ARBA00004141"/>
    </source>
</evidence>
<evidence type="ECO:0000313" key="12">
    <source>
        <dbReference type="Proteomes" id="UP000247498"/>
    </source>
</evidence>